<name>A0A2J0YT26_RHIML</name>
<dbReference type="EMBL" id="NJGD01000038">
    <property type="protein sequence ID" value="PJR08734.1"/>
    <property type="molecule type" value="Genomic_DNA"/>
</dbReference>
<protein>
    <submittedName>
        <fullName evidence="1">Uncharacterized protein</fullName>
    </submittedName>
</protein>
<dbReference type="Proteomes" id="UP000231987">
    <property type="component" value="Unassembled WGS sequence"/>
</dbReference>
<accession>A0A2J0YT26</accession>
<dbReference type="RefSeq" id="WP_100675043.1">
    <property type="nucleotide sequence ID" value="NZ_NJGD01000038.1"/>
</dbReference>
<sequence length="480" mass="50774">MPDAAIVPDSIDVSAVAEADLRNSAGGPYGLTEQGFIPKPYARLVAEGLARAQLYFGDDIDVRPGSVLRRLIEMSALEHARTHATLAAMYDSLFVSSASGDALSRLGEELGLPRPAMQASGTVSITLAAPLPAEGFVIPAGARMLSSGGHHAALAESARFADNRKTVTVAIQAFYPGADHNLDPALATEKLALWNPVDPAVDGLRRLAGDNGMTAEAAAPIAHTQPLTGGDSFWPDGRYRELLLQAPRSIWSVEALRTAVSLVPGVAAVQVIDEFGGLDLDRSIFGNFNFVQGLFSAARDYGSPYAFRVMVKPSAAAIWDGADGLHAAIAEAIEDLRPMGVFPDIRKAEEIGVAVNAKLVVKGEPLPSGDRASVNASPAAMAVKRRLLDRIRSYVGGLTFGEPVRAAHISWAMLNEPGIEDVLDLRLSRMIPATTTLDFSTEVTEDAALAATMLPEGDNLNLTRDQVAVLIDDPSGLEIL</sequence>
<evidence type="ECO:0000313" key="1">
    <source>
        <dbReference type="EMBL" id="PJR08734.1"/>
    </source>
</evidence>
<comment type="caution">
    <text evidence="1">The sequence shown here is derived from an EMBL/GenBank/DDBJ whole genome shotgun (WGS) entry which is preliminary data.</text>
</comment>
<evidence type="ECO:0000313" key="2">
    <source>
        <dbReference type="Proteomes" id="UP000231987"/>
    </source>
</evidence>
<reference evidence="1 2" key="1">
    <citation type="submission" date="2017-06" db="EMBL/GenBank/DDBJ databases">
        <title>Ensifer strains isolated from leguminous trees and herbs display diverse denitrification phenotypes with some acting as strong N2O sinks.</title>
        <authorList>
            <person name="Woliy K."/>
            <person name="Mania D."/>
            <person name="Bakken L.R."/>
            <person name="Frostegard A."/>
        </authorList>
    </citation>
    <scope>NUCLEOTIDE SEQUENCE [LARGE SCALE GENOMIC DNA]</scope>
    <source>
        <strain evidence="1 2">AC50a</strain>
    </source>
</reference>
<gene>
    <name evidence="1" type="ORF">CEJ86_32460</name>
</gene>
<organism evidence="1 2">
    <name type="scientific">Rhizobium meliloti</name>
    <name type="common">Ensifer meliloti</name>
    <name type="synonym">Sinorhizobium meliloti</name>
    <dbReference type="NCBI Taxonomy" id="382"/>
    <lineage>
        <taxon>Bacteria</taxon>
        <taxon>Pseudomonadati</taxon>
        <taxon>Pseudomonadota</taxon>
        <taxon>Alphaproteobacteria</taxon>
        <taxon>Hyphomicrobiales</taxon>
        <taxon>Rhizobiaceae</taxon>
        <taxon>Sinorhizobium/Ensifer group</taxon>
        <taxon>Sinorhizobium</taxon>
    </lineage>
</organism>
<dbReference type="AlphaFoldDB" id="A0A2J0YT26"/>
<proteinExistence type="predicted"/>